<dbReference type="PROSITE" id="PS51352">
    <property type="entry name" value="THIOREDOXIN_2"/>
    <property type="match status" value="1"/>
</dbReference>
<comment type="similarity">
    <text evidence="2">Belongs to the thioredoxin family. DsbA subfamily.</text>
</comment>
<feature type="disulfide bond" description="Redox-active" evidence="8">
    <location>
        <begin position="50"/>
        <end position="53"/>
    </location>
</feature>
<dbReference type="CDD" id="cd03019">
    <property type="entry name" value="DsbA_DsbA"/>
    <property type="match status" value="1"/>
</dbReference>
<accession>A0A3N1Y651</accession>
<evidence type="ECO:0000256" key="4">
    <source>
        <dbReference type="ARBA" id="ARBA00022764"/>
    </source>
</evidence>
<dbReference type="InterPro" id="IPR036249">
    <property type="entry name" value="Thioredoxin-like_sf"/>
</dbReference>
<evidence type="ECO:0000256" key="1">
    <source>
        <dbReference type="ARBA" id="ARBA00004418"/>
    </source>
</evidence>
<evidence type="ECO:0000259" key="10">
    <source>
        <dbReference type="PROSITE" id="PS51352"/>
    </source>
</evidence>
<dbReference type="InterPro" id="IPR050824">
    <property type="entry name" value="Thiol_disulfide_DsbA"/>
</dbReference>
<keyword evidence="3 9" id="KW-0732">Signal</keyword>
<dbReference type="Gene3D" id="3.40.30.10">
    <property type="entry name" value="Glutaredoxin"/>
    <property type="match status" value="1"/>
</dbReference>
<dbReference type="Proteomes" id="UP000276634">
    <property type="component" value="Unassembled WGS sequence"/>
</dbReference>
<dbReference type="EMBL" id="RJVI01000001">
    <property type="protein sequence ID" value="ROR34284.1"/>
    <property type="molecule type" value="Genomic_DNA"/>
</dbReference>
<dbReference type="Pfam" id="PF01323">
    <property type="entry name" value="DSBA"/>
    <property type="match status" value="1"/>
</dbReference>
<feature type="chain" id="PRO_5018311292" description="Thiol:disulfide interchange protein" evidence="9">
    <location>
        <begin position="23"/>
        <end position="205"/>
    </location>
</feature>
<dbReference type="InterPro" id="IPR013766">
    <property type="entry name" value="Thioredoxin_domain"/>
</dbReference>
<keyword evidence="12" id="KW-1185">Reference proteome</keyword>
<evidence type="ECO:0000256" key="2">
    <source>
        <dbReference type="ARBA" id="ARBA00005791"/>
    </source>
</evidence>
<comment type="caution">
    <text evidence="11">The sequence shown here is derived from an EMBL/GenBank/DDBJ whole genome shotgun (WGS) entry which is preliminary data.</text>
</comment>
<dbReference type="PANTHER" id="PTHR35891:SF3">
    <property type="entry name" value="THIOL:DISULFIDE INTERCHANGE PROTEIN DSBL"/>
    <property type="match status" value="1"/>
</dbReference>
<evidence type="ECO:0000256" key="9">
    <source>
        <dbReference type="SAM" id="SignalP"/>
    </source>
</evidence>
<organism evidence="11 12">
    <name type="scientific">Inmirania thermothiophila</name>
    <dbReference type="NCBI Taxonomy" id="1750597"/>
    <lineage>
        <taxon>Bacteria</taxon>
        <taxon>Pseudomonadati</taxon>
        <taxon>Pseudomonadota</taxon>
        <taxon>Gammaproteobacteria</taxon>
        <taxon>Chromatiales</taxon>
        <taxon>Ectothiorhodospiraceae</taxon>
        <taxon>Inmirania</taxon>
    </lineage>
</organism>
<dbReference type="PROSITE" id="PS00194">
    <property type="entry name" value="THIOREDOXIN_1"/>
    <property type="match status" value="1"/>
</dbReference>
<keyword evidence="5 7" id="KW-1015">Disulfide bond</keyword>
<dbReference type="AlphaFoldDB" id="A0A3N1Y651"/>
<evidence type="ECO:0000256" key="8">
    <source>
        <dbReference type="PIRSR" id="PIRSR001488-1"/>
    </source>
</evidence>
<dbReference type="PIRSF" id="PIRSF001488">
    <property type="entry name" value="Tdi_protein"/>
    <property type="match status" value="1"/>
</dbReference>
<dbReference type="InterPro" id="IPR017937">
    <property type="entry name" value="Thioredoxin_CS"/>
</dbReference>
<dbReference type="SUPFAM" id="SSF52833">
    <property type="entry name" value="Thioredoxin-like"/>
    <property type="match status" value="1"/>
</dbReference>
<dbReference type="RefSeq" id="WP_123399329.1">
    <property type="nucleotide sequence ID" value="NZ_RJVI01000001.1"/>
</dbReference>
<evidence type="ECO:0000256" key="3">
    <source>
        <dbReference type="ARBA" id="ARBA00022729"/>
    </source>
</evidence>
<gene>
    <name evidence="11" type="ORF">EDC57_0180</name>
</gene>
<evidence type="ECO:0000313" key="11">
    <source>
        <dbReference type="EMBL" id="ROR34284.1"/>
    </source>
</evidence>
<feature type="domain" description="Thioredoxin" evidence="10">
    <location>
        <begin position="3"/>
        <end position="197"/>
    </location>
</feature>
<dbReference type="InterPro" id="IPR001853">
    <property type="entry name" value="DSBA-like_thioredoxin_dom"/>
</dbReference>
<comment type="subcellular location">
    <subcellularLocation>
        <location evidence="1 7">Periplasm</location>
    </subcellularLocation>
</comment>
<evidence type="ECO:0000256" key="7">
    <source>
        <dbReference type="PIRNR" id="PIRNR001488"/>
    </source>
</evidence>
<evidence type="ECO:0000313" key="12">
    <source>
        <dbReference type="Proteomes" id="UP000276634"/>
    </source>
</evidence>
<dbReference type="GO" id="GO:0015036">
    <property type="term" value="F:disulfide oxidoreductase activity"/>
    <property type="evidence" value="ECO:0007669"/>
    <property type="project" value="UniProtKB-ARBA"/>
</dbReference>
<reference evidence="11 12" key="1">
    <citation type="submission" date="2018-11" db="EMBL/GenBank/DDBJ databases">
        <title>Genomic Encyclopedia of Type Strains, Phase IV (KMG-IV): sequencing the most valuable type-strain genomes for metagenomic binning, comparative biology and taxonomic classification.</title>
        <authorList>
            <person name="Goeker M."/>
        </authorList>
    </citation>
    <scope>NUCLEOTIDE SEQUENCE [LARGE SCALE GENOMIC DNA]</scope>
    <source>
        <strain evidence="11 12">DSM 100275</strain>
    </source>
</reference>
<evidence type="ECO:0000256" key="6">
    <source>
        <dbReference type="ARBA" id="ARBA00023284"/>
    </source>
</evidence>
<dbReference type="InterPro" id="IPR023205">
    <property type="entry name" value="DsbA/DsbL"/>
</dbReference>
<dbReference type="PANTHER" id="PTHR35891">
    <property type="entry name" value="THIOL:DISULFIDE INTERCHANGE PROTEIN DSBA"/>
    <property type="match status" value="1"/>
</dbReference>
<evidence type="ECO:0000256" key="5">
    <source>
        <dbReference type="ARBA" id="ARBA00023157"/>
    </source>
</evidence>
<dbReference type="OrthoDB" id="9784896at2"/>
<proteinExistence type="inferred from homology"/>
<sequence length="205" mass="23608">MTIRRILSALVLVLGLARAAGAAEYEPLAQPLPTADPAKVEVVEVFWYGCPHCYRLLPYMERWLRHKPDYVLYRRLPGILRPEWALHARAYYTAEILGVADELHRPLFDAIHAERRPLDTEQALEDFFAEHGVDREAFRRTFRSFAVETRVRQARALMQRYGVQGTPTVIVNGKYRTDGSMAGSYADLVRVVQQLVEREAEALRR</sequence>
<feature type="signal peptide" evidence="9">
    <location>
        <begin position="1"/>
        <end position="22"/>
    </location>
</feature>
<keyword evidence="4 7" id="KW-0574">Periplasm</keyword>
<protein>
    <recommendedName>
        <fullName evidence="7">Thiol:disulfide interchange protein</fullName>
    </recommendedName>
</protein>
<keyword evidence="6" id="KW-0676">Redox-active center</keyword>
<dbReference type="GO" id="GO:0042597">
    <property type="term" value="C:periplasmic space"/>
    <property type="evidence" value="ECO:0007669"/>
    <property type="project" value="UniProtKB-SubCell"/>
</dbReference>
<name>A0A3N1Y651_9GAMM</name>